<keyword evidence="4" id="KW-1185">Reference proteome</keyword>
<dbReference type="AlphaFoldDB" id="A0AAD1ULI2"/>
<evidence type="ECO:0000256" key="2">
    <source>
        <dbReference type="SAM" id="MobiDB-lite"/>
    </source>
</evidence>
<gene>
    <name evidence="3" type="ORF">ECRASSUSDP1_LOCUS11359</name>
</gene>
<dbReference type="Proteomes" id="UP001295684">
    <property type="component" value="Unassembled WGS sequence"/>
</dbReference>
<protein>
    <submittedName>
        <fullName evidence="3">Uncharacterized protein</fullName>
    </submittedName>
</protein>
<feature type="region of interest" description="Disordered" evidence="2">
    <location>
        <begin position="179"/>
        <end position="199"/>
    </location>
</feature>
<keyword evidence="1" id="KW-0175">Coiled coil</keyword>
<accession>A0AAD1ULI2</accession>
<sequence length="351" mass="42202">MATRRIDMSYLQPQIPKQESLFRLSSKDRKRRFKMTKSVLNQNRTVQEIQLQRSRGNRPVGILQHSAYKSIKQVVPDRVKLVQKNTASLPFLIESHKIKKIGDRAYSVESREQEYKKGLDHLGQAMLKTVNKRKSTQANTQVLENRIKMLQESEKKEQARMKRLEDQMNKFSQIRQSHFDHKTMQQKSKIQMEIGTRKKKDQVQRFKRELEHRISEKREEILLQNRMKKEAVSFELDRVRHFNNDCKTRFGKLKIKEEGGSEYERRMVREKQRIKMNKERVRKMEIVEQKLLERLNDTQSRRKVMYENFIQKTMGTKTMREQEMSYRDDSPVDIRLQNSSSNFQKYAEPSM</sequence>
<name>A0AAD1ULI2_EUPCR</name>
<comment type="caution">
    <text evidence="3">The sequence shown here is derived from an EMBL/GenBank/DDBJ whole genome shotgun (WGS) entry which is preliminary data.</text>
</comment>
<organism evidence="3 4">
    <name type="scientific">Euplotes crassus</name>
    <dbReference type="NCBI Taxonomy" id="5936"/>
    <lineage>
        <taxon>Eukaryota</taxon>
        <taxon>Sar</taxon>
        <taxon>Alveolata</taxon>
        <taxon>Ciliophora</taxon>
        <taxon>Intramacronucleata</taxon>
        <taxon>Spirotrichea</taxon>
        <taxon>Hypotrichia</taxon>
        <taxon>Euplotida</taxon>
        <taxon>Euplotidae</taxon>
        <taxon>Moneuplotes</taxon>
    </lineage>
</organism>
<proteinExistence type="predicted"/>
<feature type="coiled-coil region" evidence="1">
    <location>
        <begin position="133"/>
        <end position="174"/>
    </location>
</feature>
<evidence type="ECO:0000256" key="1">
    <source>
        <dbReference type="SAM" id="Coils"/>
    </source>
</evidence>
<dbReference type="EMBL" id="CAMPGE010011213">
    <property type="protein sequence ID" value="CAI2370051.1"/>
    <property type="molecule type" value="Genomic_DNA"/>
</dbReference>
<reference evidence="3" key="1">
    <citation type="submission" date="2023-07" db="EMBL/GenBank/DDBJ databases">
        <authorList>
            <consortium name="AG Swart"/>
            <person name="Singh M."/>
            <person name="Singh A."/>
            <person name="Seah K."/>
            <person name="Emmerich C."/>
        </authorList>
    </citation>
    <scope>NUCLEOTIDE SEQUENCE</scope>
    <source>
        <strain evidence="3">DP1</strain>
    </source>
</reference>
<evidence type="ECO:0000313" key="3">
    <source>
        <dbReference type="EMBL" id="CAI2370051.1"/>
    </source>
</evidence>
<evidence type="ECO:0000313" key="4">
    <source>
        <dbReference type="Proteomes" id="UP001295684"/>
    </source>
</evidence>